<dbReference type="Proteomes" id="UP000289169">
    <property type="component" value="Segment"/>
</dbReference>
<sequence>MKCIFFRKKNFHFICADYFIKAICFINFTLNIFNHTRNNFLSISNRIDPTFVKSTAFIDFSQPGYNKFSRFYRYTLKHNNHLKLSSILLGMCVF</sequence>
<reference evidence="1 2" key="1">
    <citation type="submission" date="2018-11" db="EMBL/GenBank/DDBJ databases">
        <authorList>
            <person name="Teng T."/>
        </authorList>
    </citation>
    <scope>NUCLEOTIDE SEQUENCE [LARGE SCALE GENOMIC DNA]</scope>
</reference>
<name>A0A410T5B2_9CAUD</name>
<gene>
    <name evidence="1" type="ORF">Henu6_gp84</name>
</gene>
<evidence type="ECO:0000313" key="1">
    <source>
        <dbReference type="EMBL" id="QAU03911.1"/>
    </source>
</evidence>
<accession>A0A410T5B2</accession>
<organism evidence="1 2">
    <name type="scientific">Acinetobacter phage Henu6</name>
    <dbReference type="NCBI Taxonomy" id="2500136"/>
    <lineage>
        <taxon>Viruses</taxon>
        <taxon>Duplodnaviria</taxon>
        <taxon>Heunggongvirae</taxon>
        <taxon>Uroviricota</taxon>
        <taxon>Caudoviricetes</taxon>
        <taxon>Pantevenvirales</taxon>
        <taxon>Straboviridae</taxon>
        <taxon>Twarogvirinae</taxon>
        <taxon>Zedzedvirus</taxon>
        <taxon>Zedzedvirus zz1</taxon>
    </lineage>
</organism>
<evidence type="ECO:0000313" key="2">
    <source>
        <dbReference type="Proteomes" id="UP000289169"/>
    </source>
</evidence>
<dbReference type="EMBL" id="MK240351">
    <property type="protein sequence ID" value="QAU03911.1"/>
    <property type="molecule type" value="Genomic_DNA"/>
</dbReference>
<protein>
    <submittedName>
        <fullName evidence="1">Uncharacterized protein</fullName>
    </submittedName>
</protein>
<proteinExistence type="predicted"/>